<feature type="compositionally biased region" description="Acidic residues" evidence="7">
    <location>
        <begin position="296"/>
        <end position="318"/>
    </location>
</feature>
<keyword evidence="3" id="KW-0677">Repeat</keyword>
<keyword evidence="2" id="KW-0479">Metal-binding</keyword>
<evidence type="ECO:0000256" key="7">
    <source>
        <dbReference type="SAM" id="MobiDB-lite"/>
    </source>
</evidence>
<evidence type="ECO:0000313" key="10">
    <source>
        <dbReference type="Proteomes" id="UP000054567"/>
    </source>
</evidence>
<reference evidence="10" key="3">
    <citation type="journal article" date="2010" name="Genome Res.">
        <title>Population genomic sequencing of Coccidioides fungi reveals recent hybridization and transposon control.</title>
        <authorList>
            <person name="Neafsey D.E."/>
            <person name="Barker B.M."/>
            <person name="Sharpton T.J."/>
            <person name="Stajich J.E."/>
            <person name="Park D.J."/>
            <person name="Whiston E."/>
            <person name="Hung C.-Y."/>
            <person name="McMahan C."/>
            <person name="White J."/>
            <person name="Sykes S."/>
            <person name="Heiman D."/>
            <person name="Young S."/>
            <person name="Zeng Q."/>
            <person name="Abouelleil A."/>
            <person name="Aftuck L."/>
            <person name="Bessette D."/>
            <person name="Brown A."/>
            <person name="FitzGerald M."/>
            <person name="Lui A."/>
            <person name="Macdonald J.P."/>
            <person name="Priest M."/>
            <person name="Orbach M.J."/>
            <person name="Galgiani J.N."/>
            <person name="Kirkland T.N."/>
            <person name="Cole G.T."/>
            <person name="Birren B.W."/>
            <person name="Henn M.R."/>
            <person name="Taylor J.W."/>
            <person name="Rounsley S.D."/>
        </authorList>
    </citation>
    <scope>NUCLEOTIDE SEQUENCE [LARGE SCALE GENOMIC DNA]</scope>
    <source>
        <strain evidence="10">RMSCC 3488</strain>
    </source>
</reference>
<evidence type="ECO:0000259" key="8">
    <source>
        <dbReference type="PROSITE" id="PS51873"/>
    </source>
</evidence>
<feature type="region of interest" description="Disordered" evidence="7">
    <location>
        <begin position="287"/>
        <end position="329"/>
    </location>
</feature>
<dbReference type="GO" id="GO:0008270">
    <property type="term" value="F:zinc ion binding"/>
    <property type="evidence" value="ECO:0007669"/>
    <property type="project" value="UniProtKB-KW"/>
</dbReference>
<dbReference type="PANTHER" id="PTHR11685">
    <property type="entry name" value="RBR FAMILY RING FINGER AND IBR DOMAIN-CONTAINING"/>
    <property type="match status" value="1"/>
</dbReference>
<dbReference type="Gene3D" id="1.20.120.1750">
    <property type="match status" value="1"/>
</dbReference>
<evidence type="ECO:0000256" key="6">
    <source>
        <dbReference type="ARBA" id="ARBA00022833"/>
    </source>
</evidence>
<organism evidence="9 10">
    <name type="scientific">Coccidioides posadasii RMSCC 3488</name>
    <dbReference type="NCBI Taxonomy" id="454284"/>
    <lineage>
        <taxon>Eukaryota</taxon>
        <taxon>Fungi</taxon>
        <taxon>Dikarya</taxon>
        <taxon>Ascomycota</taxon>
        <taxon>Pezizomycotina</taxon>
        <taxon>Eurotiomycetes</taxon>
        <taxon>Eurotiomycetidae</taxon>
        <taxon>Onygenales</taxon>
        <taxon>Onygenaceae</taxon>
        <taxon>Coccidioides</taxon>
    </lineage>
</organism>
<dbReference type="CDD" id="cd20336">
    <property type="entry name" value="Rcat_RBR"/>
    <property type="match status" value="1"/>
</dbReference>
<proteinExistence type="predicted"/>
<evidence type="ECO:0000256" key="2">
    <source>
        <dbReference type="ARBA" id="ARBA00022723"/>
    </source>
</evidence>
<dbReference type="PROSITE" id="PS51873">
    <property type="entry name" value="TRIAD"/>
    <property type="match status" value="1"/>
</dbReference>
<dbReference type="Proteomes" id="UP000054567">
    <property type="component" value="Unassembled WGS sequence"/>
</dbReference>
<protein>
    <recommendedName>
        <fullName evidence="8">RING-type domain-containing protein</fullName>
    </recommendedName>
</protein>
<evidence type="ECO:0000256" key="5">
    <source>
        <dbReference type="ARBA" id="ARBA00022786"/>
    </source>
</evidence>
<keyword evidence="6" id="KW-0862">Zinc</keyword>
<feature type="compositionally biased region" description="Basic and acidic residues" evidence="7">
    <location>
        <begin position="173"/>
        <end position="184"/>
    </location>
</feature>
<accession>A0A0J6IM90</accession>
<evidence type="ECO:0000256" key="1">
    <source>
        <dbReference type="ARBA" id="ARBA00022679"/>
    </source>
</evidence>
<feature type="region of interest" description="Disordered" evidence="7">
    <location>
        <begin position="159"/>
        <end position="187"/>
    </location>
</feature>
<dbReference type="EMBL" id="DS268114">
    <property type="protein sequence ID" value="KMM73042.1"/>
    <property type="molecule type" value="Genomic_DNA"/>
</dbReference>
<feature type="region of interest" description="Disordered" evidence="7">
    <location>
        <begin position="371"/>
        <end position="391"/>
    </location>
</feature>
<dbReference type="OrthoDB" id="10009520at2759"/>
<dbReference type="InterPro" id="IPR031127">
    <property type="entry name" value="E3_UB_ligase_RBR"/>
</dbReference>
<dbReference type="GO" id="GO:0016567">
    <property type="term" value="P:protein ubiquitination"/>
    <property type="evidence" value="ECO:0007669"/>
    <property type="project" value="InterPro"/>
</dbReference>
<evidence type="ECO:0000256" key="4">
    <source>
        <dbReference type="ARBA" id="ARBA00022771"/>
    </source>
</evidence>
<dbReference type="GO" id="GO:0004842">
    <property type="term" value="F:ubiquitin-protein transferase activity"/>
    <property type="evidence" value="ECO:0007669"/>
    <property type="project" value="InterPro"/>
</dbReference>
<dbReference type="AlphaFoldDB" id="A0A0J6IM90"/>
<dbReference type="VEuPathDB" id="FungiDB:CPAG_09331"/>
<sequence>MTFIASADGETSTQQAVQDPDEFFSSPMDIEGGTDPGCLVQCRICLDDVLTTKTVRPCRQCSTSYCDSCLRKWFLEACDEESKMPPKCCCALNAGLARKYLCHEELQLFVEKYDEVRTTNRVYCPVSRCSAFISYNLFPIDARPLEYNYPDLIKKGKASNETASSIQPATAKEASHPSEDRKNLSDPNAEKISLVPEAVASPTVACPKCAVPICCVCKQLAHPGSPCPTSKEDTELEEVLQKFKIKRCPKCGRGIRKMYGCPKMACICGYNWCWLCGRPTQICGNRESQCSRSDTSDEDEKTETDLDSGGDQEWEESGYDFGSEPEQGAPEPWGCRHCYIIGEKCWARIEVACELCWKGVLILDDPKGDRCGCEPSNSRGRGTDESTDEETPRHKTIILQCSFCEQMVCEDCYEATVVFGR</sequence>
<dbReference type="InterPro" id="IPR044066">
    <property type="entry name" value="TRIAD_supradom"/>
</dbReference>
<keyword evidence="4" id="KW-0863">Zinc-finger</keyword>
<evidence type="ECO:0000256" key="3">
    <source>
        <dbReference type="ARBA" id="ARBA00022737"/>
    </source>
</evidence>
<dbReference type="Pfam" id="PF26200">
    <property type="entry name" value="Rcat_RNF216"/>
    <property type="match status" value="1"/>
</dbReference>
<feature type="compositionally biased region" description="Polar residues" evidence="7">
    <location>
        <begin position="159"/>
        <end position="168"/>
    </location>
</feature>
<name>A0A0J6IM90_COCPO</name>
<keyword evidence="1" id="KW-0808">Transferase</keyword>
<dbReference type="SUPFAM" id="SSF57850">
    <property type="entry name" value="RING/U-box"/>
    <property type="match status" value="1"/>
</dbReference>
<evidence type="ECO:0000313" key="9">
    <source>
        <dbReference type="EMBL" id="KMM73042.1"/>
    </source>
</evidence>
<reference evidence="9 10" key="1">
    <citation type="submission" date="2007-06" db="EMBL/GenBank/DDBJ databases">
        <title>The Genome Sequence of Coccidioides posadasii RMSCC_3488.</title>
        <authorList>
            <consortium name="Coccidioides Genome Resources Consortium"/>
            <consortium name="The Broad Institute Genome Sequencing Platform"/>
            <person name="Henn M.R."/>
            <person name="Sykes S."/>
            <person name="Young S."/>
            <person name="Jaffe D."/>
            <person name="Berlin A."/>
            <person name="Alvarez P."/>
            <person name="Butler J."/>
            <person name="Gnerre S."/>
            <person name="Grabherr M."/>
            <person name="Mauceli E."/>
            <person name="Brockman W."/>
            <person name="Kodira C."/>
            <person name="Alvarado L."/>
            <person name="Zeng Q."/>
            <person name="Crawford M."/>
            <person name="Antoine C."/>
            <person name="Devon K."/>
            <person name="Galgiani J."/>
            <person name="Orsborn K."/>
            <person name="Lewis M.L."/>
            <person name="Nusbaum C."/>
            <person name="Galagan J."/>
            <person name="Birren B."/>
        </authorList>
    </citation>
    <scope>NUCLEOTIDE SEQUENCE [LARGE SCALE GENOMIC DNA]</scope>
    <source>
        <strain evidence="9 10">RMSCC 3488</strain>
    </source>
</reference>
<keyword evidence="5" id="KW-0833">Ubl conjugation pathway</keyword>
<gene>
    <name evidence="9" type="ORF">CPAG_09331</name>
</gene>
<feature type="domain" description="RING-type" evidence="8">
    <location>
        <begin position="38"/>
        <end position="294"/>
    </location>
</feature>
<reference evidence="10" key="2">
    <citation type="journal article" date="2009" name="Genome Res.">
        <title>Comparative genomic analyses of the human fungal pathogens Coccidioides and their relatives.</title>
        <authorList>
            <person name="Sharpton T.J."/>
            <person name="Stajich J.E."/>
            <person name="Rounsley S.D."/>
            <person name="Gardner M.J."/>
            <person name="Wortman J.R."/>
            <person name="Jordar V.S."/>
            <person name="Maiti R."/>
            <person name="Kodira C.D."/>
            <person name="Neafsey D.E."/>
            <person name="Zeng Q."/>
            <person name="Hung C.-Y."/>
            <person name="McMahan C."/>
            <person name="Muszewska A."/>
            <person name="Grynberg M."/>
            <person name="Mandel M.A."/>
            <person name="Kellner E.M."/>
            <person name="Barker B.M."/>
            <person name="Galgiani J.N."/>
            <person name="Orbach M.J."/>
            <person name="Kirkland T.N."/>
            <person name="Cole G.T."/>
            <person name="Henn M.R."/>
            <person name="Birren B.W."/>
            <person name="Taylor J.W."/>
        </authorList>
    </citation>
    <scope>NUCLEOTIDE SEQUENCE [LARGE SCALE GENOMIC DNA]</scope>
    <source>
        <strain evidence="10">RMSCC 3488</strain>
    </source>
</reference>